<comment type="subunit">
    <text evidence="5">V-ATPase is a heteromultimeric enzyme composed of a peripheral catalytic V1 complex (components A to H) attached to an integral membrane V0 proton pore complex.</text>
</comment>
<protein>
    <recommendedName>
        <fullName evidence="5">V-type proton ATPase subunit C</fullName>
    </recommendedName>
</protein>
<sequence length="423" mass="48005">MSIYQLISVPIKSNKNATLQELKNALKASGDKDTQVWEFDIPMLKVGNIDSLIYLSDELKKSAGTIEGTIRKVATQFYDLKANEKTEAGKGDKDKKVQTIEVNNSKPEDVLTRFKWEDSRYPRKKGLPELTQTIKGSVANIEKELRDYAMDYSNQLSKLAQITANESGNLMTRDINAVIKEYNASNPHQPFKPIENKFADDSKKLIDEYNANSPANQQFSPTLTTLYVVVPKNEQKNWTKTYETLLDVADNHFIIPNSSIKLAEDSDSALNSIFIFSKDIEDFKNVCRAKRYTVRKNDPSTIIDEAEKETINKNLEKSKQKLLRWTVANFSEAFNGWLHLKSIQCFVESILRYGLCDFVAILLLPKKGSEKKLTKFLCKAYNYLGGDFNDVDDEGAGGAEEKNALGSEKYFPYVHLDINMSHL</sequence>
<dbReference type="InterPro" id="IPR036132">
    <property type="entry name" value="Vac_ATP_synth_c_sf"/>
</dbReference>
<dbReference type="EMBL" id="GIBP01003096">
    <property type="protein sequence ID" value="NDV32065.1"/>
    <property type="molecule type" value="Transcribed_RNA"/>
</dbReference>
<accession>A0A6B2L549</accession>
<evidence type="ECO:0000256" key="5">
    <source>
        <dbReference type="RuleBase" id="RU364010"/>
    </source>
</evidence>
<dbReference type="AlphaFoldDB" id="A0A6B2L549"/>
<dbReference type="PANTHER" id="PTHR10137:SF0">
    <property type="entry name" value="V-TYPE PROTON ATPASE SUBUNIT C"/>
    <property type="match status" value="1"/>
</dbReference>
<evidence type="ECO:0000256" key="4">
    <source>
        <dbReference type="ARBA" id="ARBA00023065"/>
    </source>
</evidence>
<dbReference type="Gene3D" id="3.30.70.1180">
    <property type="entry name" value="Vacuolar atp synthase subunit c, domain 1"/>
    <property type="match status" value="1"/>
</dbReference>
<comment type="function">
    <text evidence="5">Subunit of the V1 complex of vacuolar(H+)-ATPase (V-ATPase), a multisubunit enzyme composed of a peripheral complex (V1) that hydrolyzes ATP and a membrane integral complex (V0) that translocates protons. V-ATPase is responsible for acidifying and maintaining the pH of intracellular compartments and in some cell types, is targeted to the plasma membrane, where it is responsible for acidifying the extracellular environment. Subunit C is necessary for the assembly of the catalytic sector of the enzyme and is likely to have a specific function in its catalytic activity.</text>
</comment>
<dbReference type="Gene3D" id="3.30.70.100">
    <property type="match status" value="1"/>
</dbReference>
<reference evidence="6" key="1">
    <citation type="journal article" date="2020" name="J. Eukaryot. Microbiol.">
        <title>De novo Sequencing, Assembly and Annotation of the Transcriptome for the Free-Living Testate Amoeba Arcella intermedia.</title>
        <authorList>
            <person name="Ribeiro G.M."/>
            <person name="Porfirio-Sousa A.L."/>
            <person name="Maurer-Alcala X.X."/>
            <person name="Katz L.A."/>
            <person name="Lahr D.J.G."/>
        </authorList>
    </citation>
    <scope>NUCLEOTIDE SEQUENCE</scope>
</reference>
<comment type="similarity">
    <text evidence="1 5">Belongs to the V-ATPase C subunit family.</text>
</comment>
<dbReference type="Gene3D" id="1.20.1460.10">
    <property type="entry name" value="subunit c (vma5p) of the yeast v-atpase, domain 2"/>
    <property type="match status" value="2"/>
</dbReference>
<proteinExistence type="inferred from homology"/>
<name>A0A6B2L549_9EUKA</name>
<dbReference type="InterPro" id="IPR004907">
    <property type="entry name" value="ATPase_V1-cplx_csu"/>
</dbReference>
<evidence type="ECO:0000256" key="1">
    <source>
        <dbReference type="ARBA" id="ARBA00006138"/>
    </source>
</evidence>
<dbReference type="GO" id="GO:0046961">
    <property type="term" value="F:proton-transporting ATPase activity, rotational mechanism"/>
    <property type="evidence" value="ECO:0007669"/>
    <property type="project" value="InterPro"/>
</dbReference>
<dbReference type="CDD" id="cd14785">
    <property type="entry name" value="V-ATPase_C"/>
    <property type="match status" value="1"/>
</dbReference>
<evidence type="ECO:0000313" key="6">
    <source>
        <dbReference type="EMBL" id="NDV32065.1"/>
    </source>
</evidence>
<evidence type="ECO:0000256" key="2">
    <source>
        <dbReference type="ARBA" id="ARBA00022448"/>
    </source>
</evidence>
<keyword evidence="4 5" id="KW-0406">Ion transport</keyword>
<dbReference type="PANTHER" id="PTHR10137">
    <property type="entry name" value="V-TYPE PROTON ATPASE SUBUNIT C"/>
    <property type="match status" value="1"/>
</dbReference>
<dbReference type="SUPFAM" id="SSF118203">
    <property type="entry name" value="Vacuolar ATP synthase subunit C"/>
    <property type="match status" value="1"/>
</dbReference>
<evidence type="ECO:0000256" key="3">
    <source>
        <dbReference type="ARBA" id="ARBA00022781"/>
    </source>
</evidence>
<keyword evidence="2 5" id="KW-0813">Transport</keyword>
<keyword evidence="3 5" id="KW-0375">Hydrogen ion transport</keyword>
<dbReference type="Pfam" id="PF03223">
    <property type="entry name" value="V-ATPase_C"/>
    <property type="match status" value="2"/>
</dbReference>
<dbReference type="GO" id="GO:0000221">
    <property type="term" value="C:vacuolar proton-transporting V-type ATPase, V1 domain"/>
    <property type="evidence" value="ECO:0007669"/>
    <property type="project" value="TreeGrafter"/>
</dbReference>
<organism evidence="6">
    <name type="scientific">Arcella intermedia</name>
    <dbReference type="NCBI Taxonomy" id="1963864"/>
    <lineage>
        <taxon>Eukaryota</taxon>
        <taxon>Amoebozoa</taxon>
        <taxon>Tubulinea</taxon>
        <taxon>Elardia</taxon>
        <taxon>Arcellinida</taxon>
        <taxon>Sphaerothecina</taxon>
        <taxon>Arcellidae</taxon>
        <taxon>Arcella</taxon>
    </lineage>
</organism>